<comment type="caution">
    <text evidence="1">The sequence shown here is derived from an EMBL/GenBank/DDBJ whole genome shotgun (WGS) entry which is preliminary data.</text>
</comment>
<protein>
    <submittedName>
        <fullName evidence="1">Uncharacterized protein</fullName>
    </submittedName>
</protein>
<reference evidence="1 2" key="1">
    <citation type="submission" date="2019-05" db="EMBL/GenBank/DDBJ databases">
        <title>Ruegeria sp. nov., isolated from tidal flat.</title>
        <authorList>
            <person name="Kim W."/>
        </authorList>
    </citation>
    <scope>NUCLEOTIDE SEQUENCE [LARGE SCALE GENOMIC DNA]</scope>
    <source>
        <strain evidence="1 2">CAU 1488</strain>
    </source>
</reference>
<dbReference type="EMBL" id="VCPD01000007">
    <property type="protein sequence ID" value="TMV04788.1"/>
    <property type="molecule type" value="Genomic_DNA"/>
</dbReference>
<sequence length="276" mass="32362">MPDVETAELDRRITFHQDIQTMEADFSGFHFDDSETVNLFYDRLEERIAQTGEELWFFLVNLYGTRIEPEAWLAYSRRGKALNLSHSMGSVRYDASEETRAQIERAANTEFFDPNLFTSRDEALERIAQLPSKRRKRIQHDPNYVLADFVRRLSFDREAGIMNVDFSHFVFHHSRDVNEFYDYIEERIRETGRRWYFLVNLNGCEILPAAWVQYAQRGKRLNEAASLGSVRYAAGSETEADIRMRAETQGFRPNIRNSRQEALARIAEMKAEAEHV</sequence>
<accession>A0ABY2WTD4</accession>
<dbReference type="RefSeq" id="WP_138844496.1">
    <property type="nucleotide sequence ID" value="NZ_VCPD01000007.1"/>
</dbReference>
<evidence type="ECO:0000313" key="1">
    <source>
        <dbReference type="EMBL" id="TMV04788.1"/>
    </source>
</evidence>
<evidence type="ECO:0000313" key="2">
    <source>
        <dbReference type="Proteomes" id="UP001193035"/>
    </source>
</evidence>
<name>A0ABY2WTD4_9RHOB</name>
<gene>
    <name evidence="1" type="ORF">FGK63_17035</name>
</gene>
<keyword evidence="2" id="KW-1185">Reference proteome</keyword>
<dbReference type="Proteomes" id="UP001193035">
    <property type="component" value="Unassembled WGS sequence"/>
</dbReference>
<organism evidence="1 2">
    <name type="scientific">Ruegeria sediminis</name>
    <dbReference type="NCBI Taxonomy" id="2583820"/>
    <lineage>
        <taxon>Bacteria</taxon>
        <taxon>Pseudomonadati</taxon>
        <taxon>Pseudomonadota</taxon>
        <taxon>Alphaproteobacteria</taxon>
        <taxon>Rhodobacterales</taxon>
        <taxon>Roseobacteraceae</taxon>
        <taxon>Ruegeria</taxon>
    </lineage>
</organism>
<proteinExistence type="predicted"/>